<evidence type="ECO:0000256" key="1">
    <source>
        <dbReference type="SAM" id="MobiDB-lite"/>
    </source>
</evidence>
<keyword evidence="3" id="KW-1185">Reference proteome</keyword>
<protein>
    <submittedName>
        <fullName evidence="2">Uncharacterized protein</fullName>
    </submittedName>
</protein>
<feature type="compositionally biased region" description="Polar residues" evidence="1">
    <location>
        <begin position="225"/>
        <end position="236"/>
    </location>
</feature>
<comment type="caution">
    <text evidence="2">The sequence shown here is derived from an EMBL/GenBank/DDBJ whole genome shotgun (WGS) entry which is preliminary data.</text>
</comment>
<dbReference type="Proteomes" id="UP000807306">
    <property type="component" value="Unassembled WGS sequence"/>
</dbReference>
<evidence type="ECO:0000313" key="2">
    <source>
        <dbReference type="EMBL" id="KAF9521697.1"/>
    </source>
</evidence>
<proteinExistence type="predicted"/>
<reference evidence="2" key="1">
    <citation type="submission" date="2020-11" db="EMBL/GenBank/DDBJ databases">
        <authorList>
            <consortium name="DOE Joint Genome Institute"/>
            <person name="Ahrendt S."/>
            <person name="Riley R."/>
            <person name="Andreopoulos W."/>
            <person name="Labutti K."/>
            <person name="Pangilinan J."/>
            <person name="Ruiz-Duenas F.J."/>
            <person name="Barrasa J.M."/>
            <person name="Sanchez-Garcia M."/>
            <person name="Camarero S."/>
            <person name="Miyauchi S."/>
            <person name="Serrano A."/>
            <person name="Linde D."/>
            <person name="Babiker R."/>
            <person name="Drula E."/>
            <person name="Ayuso-Fernandez I."/>
            <person name="Pacheco R."/>
            <person name="Padilla G."/>
            <person name="Ferreira P."/>
            <person name="Barriuso J."/>
            <person name="Kellner H."/>
            <person name="Castanera R."/>
            <person name="Alfaro M."/>
            <person name="Ramirez L."/>
            <person name="Pisabarro A.G."/>
            <person name="Kuo A."/>
            <person name="Tritt A."/>
            <person name="Lipzen A."/>
            <person name="He G."/>
            <person name="Yan M."/>
            <person name="Ng V."/>
            <person name="Cullen D."/>
            <person name="Martin F."/>
            <person name="Rosso M.-N."/>
            <person name="Henrissat B."/>
            <person name="Hibbett D."/>
            <person name="Martinez A.T."/>
            <person name="Grigoriev I.V."/>
        </authorList>
    </citation>
    <scope>NUCLEOTIDE SEQUENCE</scope>
    <source>
        <strain evidence="2">CBS 506.95</strain>
    </source>
</reference>
<feature type="region of interest" description="Disordered" evidence="1">
    <location>
        <begin position="155"/>
        <end position="278"/>
    </location>
</feature>
<dbReference type="EMBL" id="MU158001">
    <property type="protein sequence ID" value="KAF9521697.1"/>
    <property type="molecule type" value="Genomic_DNA"/>
</dbReference>
<sequence length="278" mass="29520">MARYLLSIDDSFTDTGEGNTSKISYREDYRFFMNFFINVQHKNPAWWHKLAQCWNVEVLGISEKSAKAAKQGSRTLSDTHAAQKLADELAEAVAMVQIGEPLSPTSDSESFDFSAVHNLSPGPGSPYINPDENLDTEDIEDIYGDLVEPEIAAAAAPPGPVGQSVAAPVEITPAPTPPAQENRHSSRQTVLVNSPAPAPAPATSLQDPAPAVAVSNAAPTRRATRSSQKSTTNKITSAAPVAPAARAGSSTETACRMSGQHPKLKEEALRRHSGPGNV</sequence>
<feature type="compositionally biased region" description="Low complexity" evidence="1">
    <location>
        <begin position="238"/>
        <end position="247"/>
    </location>
</feature>
<accession>A0A9P6E388</accession>
<name>A0A9P6E388_9AGAR</name>
<feature type="compositionally biased region" description="Low complexity" evidence="1">
    <location>
        <begin position="155"/>
        <end position="169"/>
    </location>
</feature>
<evidence type="ECO:0000313" key="3">
    <source>
        <dbReference type="Proteomes" id="UP000807306"/>
    </source>
</evidence>
<organism evidence="2 3">
    <name type="scientific">Crepidotus variabilis</name>
    <dbReference type="NCBI Taxonomy" id="179855"/>
    <lineage>
        <taxon>Eukaryota</taxon>
        <taxon>Fungi</taxon>
        <taxon>Dikarya</taxon>
        <taxon>Basidiomycota</taxon>
        <taxon>Agaricomycotina</taxon>
        <taxon>Agaricomycetes</taxon>
        <taxon>Agaricomycetidae</taxon>
        <taxon>Agaricales</taxon>
        <taxon>Agaricineae</taxon>
        <taxon>Crepidotaceae</taxon>
        <taxon>Crepidotus</taxon>
    </lineage>
</organism>
<dbReference type="AlphaFoldDB" id="A0A9P6E388"/>
<gene>
    <name evidence="2" type="ORF">CPB83DRAFT_841068</name>
</gene>
<feature type="compositionally biased region" description="Low complexity" evidence="1">
    <location>
        <begin position="208"/>
        <end position="219"/>
    </location>
</feature>